<dbReference type="InterPro" id="IPR004217">
    <property type="entry name" value="Tim10-like"/>
</dbReference>
<protein>
    <recommendedName>
        <fullName evidence="2">Tim10-like domain-containing protein</fullName>
    </recommendedName>
</protein>
<dbReference type="Gene3D" id="1.10.287.810">
    <property type="entry name" value="Mitochondrial import inner membrane translocase subunit tim13 like domains"/>
    <property type="match status" value="1"/>
</dbReference>
<comment type="caution">
    <text evidence="3">The sequence shown here is derived from an EMBL/GenBank/DDBJ whole genome shotgun (WGS) entry which is preliminary data.</text>
</comment>
<gene>
    <name evidence="3" type="ORF">DYB34_007151</name>
</gene>
<feature type="compositionally biased region" description="Low complexity" evidence="1">
    <location>
        <begin position="18"/>
        <end position="27"/>
    </location>
</feature>
<feature type="domain" description="Tim10-like" evidence="2">
    <location>
        <begin position="51"/>
        <end position="107"/>
    </location>
</feature>
<proteinExistence type="predicted"/>
<evidence type="ECO:0000313" key="3">
    <source>
        <dbReference type="EMBL" id="RHY66412.1"/>
    </source>
</evidence>
<evidence type="ECO:0000313" key="4">
    <source>
        <dbReference type="Proteomes" id="UP000283543"/>
    </source>
</evidence>
<dbReference type="EMBL" id="QUTB01003726">
    <property type="protein sequence ID" value="RHY66412.1"/>
    <property type="molecule type" value="Genomic_DNA"/>
</dbReference>
<evidence type="ECO:0000256" key="1">
    <source>
        <dbReference type="SAM" id="MobiDB-lite"/>
    </source>
</evidence>
<dbReference type="Pfam" id="PF02953">
    <property type="entry name" value="zf-Tim10_DDP"/>
    <property type="match status" value="1"/>
</dbReference>
<dbReference type="InterPro" id="IPR035427">
    <property type="entry name" value="Tim10-like_dom_sf"/>
</dbReference>
<dbReference type="PROSITE" id="PS50096">
    <property type="entry name" value="IQ"/>
    <property type="match status" value="1"/>
</dbReference>
<dbReference type="Proteomes" id="UP000283543">
    <property type="component" value="Unassembled WGS sequence"/>
</dbReference>
<evidence type="ECO:0000259" key="2">
    <source>
        <dbReference type="Pfam" id="PF02953"/>
    </source>
</evidence>
<organism evidence="3 4">
    <name type="scientific">Aphanomyces astaci</name>
    <name type="common">Crayfish plague agent</name>
    <dbReference type="NCBI Taxonomy" id="112090"/>
    <lineage>
        <taxon>Eukaryota</taxon>
        <taxon>Sar</taxon>
        <taxon>Stramenopiles</taxon>
        <taxon>Oomycota</taxon>
        <taxon>Saprolegniomycetes</taxon>
        <taxon>Saprolegniales</taxon>
        <taxon>Verrucalvaceae</taxon>
        <taxon>Aphanomyces</taxon>
    </lineage>
</organism>
<accession>A0A418C721</accession>
<feature type="non-terminal residue" evidence="3">
    <location>
        <position position="425"/>
    </location>
</feature>
<dbReference type="VEuPathDB" id="FungiDB:H257_04021"/>
<reference evidence="3 4" key="1">
    <citation type="submission" date="2018-08" db="EMBL/GenBank/DDBJ databases">
        <title>Aphanomyces genome sequencing and annotation.</title>
        <authorList>
            <person name="Minardi D."/>
            <person name="Oidtmann B."/>
            <person name="Van Der Giezen M."/>
            <person name="Studholme D.J."/>
        </authorList>
    </citation>
    <scope>NUCLEOTIDE SEQUENCE [LARGE SCALE GENOMIC DNA]</scope>
    <source>
        <strain evidence="3 4">Si</strain>
    </source>
</reference>
<feature type="region of interest" description="Disordered" evidence="1">
    <location>
        <begin position="1"/>
        <end position="45"/>
    </location>
</feature>
<sequence>MSWFGLGGSSTPKEEPVSSYSDSSFSSLDEQPSTNYTSAVSSSGGTSVNDIIMEEQQKVLVQQAIAKITAIAWDKCSAAKPDTSLSSSEVTCMQNVASSYLDSSMWASRLQRPPDTVVARHRLEESAALTIQCAVRTFVAKRRLHSARQACLMLQQDRAASISIWRTCLQAAWSAIVTTQRPVAPAIRALFPLENDHHFALPSTSSYYTLAATLLQKHLHFRAAIRLARHVRQPSPLRHLITDAVVRTCTLMHHIRKHIGYHAALVVQCKMRCRWAVQRFASLLLEQSFLTGWADGDTDNDEMFWVKFGTSHFYAFEASGDRSHLEKTLAAFRRLLPKASDVERPAIANDGGIVQPIQPSTWLILGLVYATALFYNQSFAPCLALCDAVLNVACTTLEPLDKEWAATAHVLASNVCFQNHAMDDC</sequence>
<name>A0A418C721_APHAT</name>
<dbReference type="AlphaFoldDB" id="A0A418C721"/>